<proteinExistence type="predicted"/>
<evidence type="ECO:0000256" key="3">
    <source>
        <dbReference type="ARBA" id="ARBA00023237"/>
    </source>
</evidence>
<keyword evidence="3" id="KW-0998">Cell outer membrane</keyword>
<dbReference type="Gene3D" id="2.40.170.20">
    <property type="entry name" value="TonB-dependent receptor, beta-barrel domain"/>
    <property type="match status" value="1"/>
</dbReference>
<dbReference type="InterPro" id="IPR036942">
    <property type="entry name" value="Beta-barrel_TonB_sf"/>
</dbReference>
<keyword evidence="5" id="KW-0675">Receptor</keyword>
<sequence length="848" mass="92807">MFTRSHTSILALVASQGLLLAPAVQAQDVQAVTLPEIIAEGDGVGESYTINSGADDTGVDSGTSIIGEDEIEDRTPGSGDVNQLLKILPTVQFTREEGLASPDDIIDLRPANISISGGRIYENLITIDGMDVNSRLDITNDNVYNANEPAGNSAQTIWLDSSLIGEIILRDSNISAEYGSFTGGALEITTRTPRRYLAAEAYGFYTGDGITGFNVSDATLAAFGDDPLPVSPQFHQWRFGGSVDMPLSQDVAILLAAGRKIAEVTSYRHPNYGGGSYTESSTSDNYLASIVADLSDDMTLRAKAAYSPYETMNSRNNALGLDVLTKGGGFTGEIELANRGDLNWEVVAAYTHSNSGRESSTPGYSIPSNTTFGGVCSSSTCSLGGNGNLDQTQDNYALSFNASSQIGAGTLRGGFGYERVDAFRSRPEDQYSYSRGDTVADLPGSYGVTGTIICQDTTANTCADGEYALGQYNFGKQYDVAVGLDKLFAWAEYSLSAGAFDLRGGLRYDYESFLGNHDFAPRLAASWNLPLEGWVLTAGANRYYGKSMLAYAIREAYPRTILYRREGTVVGNDVVFADSDWTLYRETQPASYGQADLDTPYSDELTAALTGTVLGGQVRLKGIYRRGKDEFASSPSELVTVDTATGTSLYRSYTITNDGRSTYKGISLEWLRSLGTRHSLALNMNYSTTRSNNADYFETSDDEEFGEDIFLYHGDLISGLEIKQMNRRLDYAAPFIANATWTALWLDDRVTTNLNFRYRTGFDQIEDTTVNQTVDGVRYDVYDDVRYRDNFDVNLNVQVEVIRSQFGSLTADLRLENMLNRIPSKEHVSISYPYQYGRQAWLGLRYNF</sequence>
<dbReference type="Proteomes" id="UP000435243">
    <property type="component" value="Unassembled WGS sequence"/>
</dbReference>
<gene>
    <name evidence="5" type="ORF">GRI32_08090</name>
</gene>
<dbReference type="EMBL" id="WTYY01000003">
    <property type="protein sequence ID" value="MXO88699.1"/>
    <property type="molecule type" value="Genomic_DNA"/>
</dbReference>
<feature type="chain" id="PRO_5032715971" evidence="4">
    <location>
        <begin position="27"/>
        <end position="848"/>
    </location>
</feature>
<organism evidence="5 6">
    <name type="scientific">Alteraurantiacibacter aestuarii</name>
    <dbReference type="NCBI Taxonomy" id="650004"/>
    <lineage>
        <taxon>Bacteria</taxon>
        <taxon>Pseudomonadati</taxon>
        <taxon>Pseudomonadota</taxon>
        <taxon>Alphaproteobacteria</taxon>
        <taxon>Sphingomonadales</taxon>
        <taxon>Erythrobacteraceae</taxon>
        <taxon>Alteraurantiacibacter</taxon>
    </lineage>
</organism>
<evidence type="ECO:0000313" key="5">
    <source>
        <dbReference type="EMBL" id="MXO88699.1"/>
    </source>
</evidence>
<evidence type="ECO:0000256" key="4">
    <source>
        <dbReference type="SAM" id="SignalP"/>
    </source>
</evidence>
<evidence type="ECO:0000313" key="6">
    <source>
        <dbReference type="Proteomes" id="UP000435243"/>
    </source>
</evidence>
<keyword evidence="2" id="KW-0472">Membrane</keyword>
<dbReference type="InterPro" id="IPR037066">
    <property type="entry name" value="Plug_dom_sf"/>
</dbReference>
<reference evidence="5 6" key="1">
    <citation type="submission" date="2019-12" db="EMBL/GenBank/DDBJ databases">
        <title>Genomic-based taxomic classification of the family Erythrobacteraceae.</title>
        <authorList>
            <person name="Xu L."/>
        </authorList>
    </citation>
    <scope>NUCLEOTIDE SEQUENCE [LARGE SCALE GENOMIC DNA]</scope>
    <source>
        <strain evidence="5 6">JCM 16339</strain>
    </source>
</reference>
<comment type="subcellular location">
    <subcellularLocation>
        <location evidence="1">Cell outer membrane</location>
    </subcellularLocation>
</comment>
<feature type="signal peptide" evidence="4">
    <location>
        <begin position="1"/>
        <end position="26"/>
    </location>
</feature>
<comment type="caution">
    <text evidence="5">The sequence shown here is derived from an EMBL/GenBank/DDBJ whole genome shotgun (WGS) entry which is preliminary data.</text>
</comment>
<evidence type="ECO:0000256" key="2">
    <source>
        <dbReference type="ARBA" id="ARBA00023136"/>
    </source>
</evidence>
<dbReference type="RefSeq" id="WP_160590957.1">
    <property type="nucleotide sequence ID" value="NZ_BAAAFP010000001.1"/>
</dbReference>
<name>A0A844ZSZ1_9SPHN</name>
<dbReference type="OrthoDB" id="9796221at2"/>
<dbReference type="Gene3D" id="2.170.130.10">
    <property type="entry name" value="TonB-dependent receptor, plug domain"/>
    <property type="match status" value="1"/>
</dbReference>
<dbReference type="SUPFAM" id="SSF56935">
    <property type="entry name" value="Porins"/>
    <property type="match status" value="1"/>
</dbReference>
<dbReference type="GO" id="GO:0009279">
    <property type="term" value="C:cell outer membrane"/>
    <property type="evidence" value="ECO:0007669"/>
    <property type="project" value="UniProtKB-SubCell"/>
</dbReference>
<accession>A0A844ZSZ1</accession>
<protein>
    <submittedName>
        <fullName evidence="5">TonB-dependent receptor plug domain-containing protein</fullName>
    </submittedName>
</protein>
<keyword evidence="4" id="KW-0732">Signal</keyword>
<keyword evidence="6" id="KW-1185">Reference proteome</keyword>
<dbReference type="AlphaFoldDB" id="A0A844ZSZ1"/>
<evidence type="ECO:0000256" key="1">
    <source>
        <dbReference type="ARBA" id="ARBA00004442"/>
    </source>
</evidence>